<proteinExistence type="inferred from homology"/>
<dbReference type="CDD" id="cd17282">
    <property type="entry name" value="RMtype1_S_Eco16444ORF1681_TRD1-CR1_like"/>
    <property type="match status" value="1"/>
</dbReference>
<dbReference type="GO" id="GO:0003677">
    <property type="term" value="F:DNA binding"/>
    <property type="evidence" value="ECO:0007669"/>
    <property type="project" value="UniProtKB-KW"/>
</dbReference>
<gene>
    <name evidence="5" type="ORF">Thi970DRAFT_02640</name>
</gene>
<keyword evidence="2" id="KW-0680">Restriction system</keyword>
<dbReference type="eggNOG" id="COG0732">
    <property type="taxonomic scope" value="Bacteria"/>
</dbReference>
<name>H8Z0P1_9GAMM</name>
<reference evidence="6" key="1">
    <citation type="submission" date="2011-06" db="EMBL/GenBank/DDBJ databases">
        <authorList>
            <consortium name="US DOE Joint Genome Institute (JGI-PGF)"/>
            <person name="Lucas S."/>
            <person name="Han J."/>
            <person name="Lapidus A."/>
            <person name="Cheng J.-F."/>
            <person name="Goodwin L."/>
            <person name="Pitluck S."/>
            <person name="Peters L."/>
            <person name="Land M.L."/>
            <person name="Hauser L."/>
            <person name="Vogl K."/>
            <person name="Liu Z."/>
            <person name="Overmann J."/>
            <person name="Frigaard N.-U."/>
            <person name="Bryant D.A."/>
            <person name="Woyke T.J."/>
        </authorList>
    </citation>
    <scope>NUCLEOTIDE SEQUENCE [LARGE SCALE GENOMIC DNA]</scope>
    <source>
        <strain evidence="6">970</strain>
    </source>
</reference>
<keyword evidence="5" id="KW-0378">Hydrolase</keyword>
<dbReference type="GO" id="GO:0004519">
    <property type="term" value="F:endonuclease activity"/>
    <property type="evidence" value="ECO:0007669"/>
    <property type="project" value="UniProtKB-KW"/>
</dbReference>
<reference evidence="5 6" key="2">
    <citation type="submission" date="2011-11" db="EMBL/GenBank/DDBJ databases">
        <authorList>
            <consortium name="US DOE Joint Genome Institute"/>
            <person name="Lucas S."/>
            <person name="Han J."/>
            <person name="Lapidus A."/>
            <person name="Cheng J.-F."/>
            <person name="Goodwin L."/>
            <person name="Pitluck S."/>
            <person name="Peters L."/>
            <person name="Ovchinnikova G."/>
            <person name="Zhang X."/>
            <person name="Detter J.C."/>
            <person name="Han C."/>
            <person name="Tapia R."/>
            <person name="Land M."/>
            <person name="Hauser L."/>
            <person name="Kyrpides N."/>
            <person name="Ivanova N."/>
            <person name="Pagani I."/>
            <person name="Vogl K."/>
            <person name="Liu Z."/>
            <person name="Overmann J."/>
            <person name="Frigaard N.-U."/>
            <person name="Bryant D."/>
            <person name="Woyke T."/>
        </authorList>
    </citation>
    <scope>NUCLEOTIDE SEQUENCE [LARGE SCALE GENOMIC DNA]</scope>
    <source>
        <strain evidence="5 6">970</strain>
    </source>
</reference>
<keyword evidence="6" id="KW-1185">Reference proteome</keyword>
<evidence type="ECO:0000313" key="6">
    <source>
        <dbReference type="Proteomes" id="UP000002964"/>
    </source>
</evidence>
<dbReference type="EMBL" id="JH603169">
    <property type="protein sequence ID" value="EIC22382.1"/>
    <property type="molecule type" value="Genomic_DNA"/>
</dbReference>
<organism evidence="5 6">
    <name type="scientific">Thiorhodovibrio frisius</name>
    <dbReference type="NCBI Taxonomy" id="631362"/>
    <lineage>
        <taxon>Bacteria</taxon>
        <taxon>Pseudomonadati</taxon>
        <taxon>Pseudomonadota</taxon>
        <taxon>Gammaproteobacteria</taxon>
        <taxon>Chromatiales</taxon>
        <taxon>Chromatiaceae</taxon>
        <taxon>Thiorhodovibrio</taxon>
    </lineage>
</organism>
<dbReference type="InterPro" id="IPR044946">
    <property type="entry name" value="Restrct_endonuc_typeI_TRD_sf"/>
</dbReference>
<dbReference type="Pfam" id="PF01420">
    <property type="entry name" value="Methylase_S"/>
    <property type="match status" value="1"/>
</dbReference>
<evidence type="ECO:0000259" key="4">
    <source>
        <dbReference type="Pfam" id="PF01420"/>
    </source>
</evidence>
<evidence type="ECO:0000313" key="5">
    <source>
        <dbReference type="EMBL" id="EIC22382.1"/>
    </source>
</evidence>
<dbReference type="InterPro" id="IPR000055">
    <property type="entry name" value="Restrct_endonuc_typeI_TRD"/>
</dbReference>
<evidence type="ECO:0000256" key="3">
    <source>
        <dbReference type="ARBA" id="ARBA00023125"/>
    </source>
</evidence>
<dbReference type="Proteomes" id="UP000002964">
    <property type="component" value="Unassembled WGS sequence"/>
</dbReference>
<keyword evidence="3" id="KW-0238">DNA-binding</keyword>
<feature type="domain" description="Type I restriction modification DNA specificity" evidence="4">
    <location>
        <begin position="245"/>
        <end position="398"/>
    </location>
</feature>
<evidence type="ECO:0000256" key="2">
    <source>
        <dbReference type="ARBA" id="ARBA00022747"/>
    </source>
</evidence>
<keyword evidence="5" id="KW-0255">Endonuclease</keyword>
<dbReference type="GO" id="GO:0009307">
    <property type="term" value="P:DNA restriction-modification system"/>
    <property type="evidence" value="ECO:0007669"/>
    <property type="project" value="UniProtKB-KW"/>
</dbReference>
<dbReference type="AlphaFoldDB" id="H8Z0P1"/>
<dbReference type="HOGENOM" id="CLU_021095_10_0_6"/>
<dbReference type="RefSeq" id="WP_009149192.1">
    <property type="nucleotide sequence ID" value="NZ_CP121471.1"/>
</dbReference>
<dbReference type="Gene3D" id="3.90.220.20">
    <property type="entry name" value="DNA methylase specificity domains"/>
    <property type="match status" value="2"/>
</dbReference>
<evidence type="ECO:0000256" key="1">
    <source>
        <dbReference type="ARBA" id="ARBA00010923"/>
    </source>
</evidence>
<dbReference type="PANTHER" id="PTHR30408">
    <property type="entry name" value="TYPE-1 RESTRICTION ENZYME ECOKI SPECIFICITY PROTEIN"/>
    <property type="match status" value="1"/>
</dbReference>
<sequence length="446" mass="48611">MEDKSSLAKFGASKSLTEAAASGSAHGVDCPITDICSVNPESLGSGSEQPAQFRYLDISSINQGVIDWSVTRVCSRVNAPSRAQRVVRSGDVLLSTVRPGLKAHGIIRALVDLPLVASTGFAVLRPHQESDSAYLFHQLFGNAVASQLRAREVGSNYPAVNERDVEALRLFASSAVQQERIGAVLDLLDEAFQQSGAVIAKLKQLRTGLLHDLLTCGIDENGELRDPLRKNHEFRSSQIGLIPTSWEVERLEAVASVDRGKFTYRPRNDPSLYGGSALFIQTGDVTEAAGEVIFESTQTLNQRGMAHSREFPAGTVAITIAANIGDTAILGRPMYFPDSVVGVIANDSMSARWIELCLRRAKAKLMALAPQSAQRNINLRFLRPLEIPIPSLDEQQRCSSLYELLNQELQEELLYLNKLKLVKAGLADNLLNGHVRVPDRAMEVAS</sequence>
<keyword evidence="5" id="KW-0540">Nuclease</keyword>
<dbReference type="STRING" id="631362.Thi970DRAFT_02640"/>
<dbReference type="SUPFAM" id="SSF116734">
    <property type="entry name" value="DNA methylase specificity domain"/>
    <property type="match status" value="2"/>
</dbReference>
<dbReference type="InterPro" id="IPR052021">
    <property type="entry name" value="Type-I_RS_S_subunit"/>
</dbReference>
<protein>
    <submittedName>
        <fullName evidence="5">Restriction endonuclease S subunit</fullName>
    </submittedName>
</protein>
<accession>H8Z0P1</accession>
<dbReference type="PANTHER" id="PTHR30408:SF12">
    <property type="entry name" value="TYPE I RESTRICTION ENZYME MJAVIII SPECIFICITY SUBUNIT"/>
    <property type="match status" value="1"/>
</dbReference>
<comment type="similarity">
    <text evidence="1">Belongs to the type-I restriction system S methylase family.</text>
</comment>